<dbReference type="EMBL" id="VTET01000003">
    <property type="protein sequence ID" value="TYS73140.1"/>
    <property type="molecule type" value="Genomic_DNA"/>
</dbReference>
<evidence type="ECO:0000256" key="1">
    <source>
        <dbReference type="SAM" id="Phobius"/>
    </source>
</evidence>
<organism evidence="2 3">
    <name type="scientific">Sutcliffiella horikoshii</name>
    <dbReference type="NCBI Taxonomy" id="79883"/>
    <lineage>
        <taxon>Bacteria</taxon>
        <taxon>Bacillati</taxon>
        <taxon>Bacillota</taxon>
        <taxon>Bacilli</taxon>
        <taxon>Bacillales</taxon>
        <taxon>Bacillaceae</taxon>
        <taxon>Sutcliffiella</taxon>
    </lineage>
</organism>
<gene>
    <name evidence="2" type="ORF">FZC75_08800</name>
</gene>
<name>A0A5D4TBM3_9BACI</name>
<evidence type="ECO:0000313" key="3">
    <source>
        <dbReference type="Proteomes" id="UP000324517"/>
    </source>
</evidence>
<keyword evidence="1" id="KW-0472">Membrane</keyword>
<comment type="caution">
    <text evidence="2">The sequence shown here is derived from an EMBL/GenBank/DDBJ whole genome shotgun (WGS) entry which is preliminary data.</text>
</comment>
<keyword evidence="1" id="KW-1133">Transmembrane helix</keyword>
<keyword evidence="1" id="KW-0812">Transmembrane</keyword>
<dbReference type="Proteomes" id="UP000324517">
    <property type="component" value="Unassembled WGS sequence"/>
</dbReference>
<accession>A0A5D4TBM3</accession>
<dbReference type="AlphaFoldDB" id="A0A5D4TBM3"/>
<dbReference type="OrthoDB" id="2823749at2"/>
<sequence length="290" mass="33238">MKDSRLHNELQSFPKDYRLNERSFNSISDHINKELVMSQIEVQKRIPNTRKIVATTLLTLTLAATLIWSFSGQDSNLQKFAGIHSDKLLILENKQDVSIQKEINPEDIYSVSQSQNSWAVDPREPQNLIIEGTSIVHIKVLNIREAEILPKYENFYTYMPYTPLDVEIVDTIYGKDLSGEKTIYIGGGDIRISNLLDSWVGSEYTGLEKMGLTKLSREEQETKFISYTSEYDYKMVPGKEYVVILSDQETEDEIYTVMALGYGIFEIIQTDQGKKVYKNVITGKTSDLDF</sequence>
<reference evidence="2 3" key="1">
    <citation type="submission" date="2019-08" db="EMBL/GenBank/DDBJ databases">
        <title>Bacillus genomes from the desert of Cuatro Cienegas, Coahuila.</title>
        <authorList>
            <person name="Olmedo-Alvarez G."/>
        </authorList>
    </citation>
    <scope>NUCLEOTIDE SEQUENCE [LARGE SCALE GENOMIC DNA]</scope>
    <source>
        <strain evidence="2 3">CH98b_3T</strain>
    </source>
</reference>
<feature type="transmembrane region" description="Helical" evidence="1">
    <location>
        <begin position="52"/>
        <end position="70"/>
    </location>
</feature>
<dbReference type="RefSeq" id="WP_148979021.1">
    <property type="nucleotide sequence ID" value="NZ_JBNILM010000002.1"/>
</dbReference>
<evidence type="ECO:0000313" key="2">
    <source>
        <dbReference type="EMBL" id="TYS73140.1"/>
    </source>
</evidence>
<protein>
    <submittedName>
        <fullName evidence="2">Uncharacterized protein</fullName>
    </submittedName>
</protein>
<proteinExistence type="predicted"/>